<accession>A0A2M6WGQ0</accession>
<comment type="caution">
    <text evidence="1">The sequence shown here is derived from an EMBL/GenBank/DDBJ whole genome shotgun (WGS) entry which is preliminary data.</text>
</comment>
<dbReference type="AlphaFoldDB" id="A0A2M6WGQ0"/>
<sequence>MGELSSNSYSGSVVSAERAKVLNLAFPRKFAEILRSNNCEGDNIQNSKDCFNSFNIRECKDLVNVFSVFQAFSSQDGCFIDFCERTYESIGGEKDSRKSFTYSCWGVSDLSYCDTCNASSNLFACIGLRSKQYCILNKQYTKEEYEELVPRIIEHMNTMPYVDSKGRIYKYGEFFPPELSPFAYNETIAQEYFPLTKEQALAQGYSWKDPEERNYQITIKPENLPDHIKDTKDDILNQVIGCAHEGKCNEQCTTAFKIIPEELQFYRRMNLPLPRLCPNCRHYERLAQRNPLKLWHRQCQCAGTKSENGVYANTAAHQHGVGKCPNEFETSYAPERKEIVYCEQCYNAEVV</sequence>
<protein>
    <submittedName>
        <fullName evidence="1">Uncharacterized protein</fullName>
    </submittedName>
</protein>
<evidence type="ECO:0000313" key="1">
    <source>
        <dbReference type="EMBL" id="PIT91978.1"/>
    </source>
</evidence>
<name>A0A2M6WGQ0_9BACT</name>
<reference evidence="2" key="1">
    <citation type="submission" date="2017-09" db="EMBL/GenBank/DDBJ databases">
        <title>Depth-based differentiation of microbial function through sediment-hosted aquifers and enrichment of novel symbionts in the deep terrestrial subsurface.</title>
        <authorList>
            <person name="Probst A.J."/>
            <person name="Ladd B."/>
            <person name="Jarett J.K."/>
            <person name="Geller-Mcgrath D.E."/>
            <person name="Sieber C.M.K."/>
            <person name="Emerson J.B."/>
            <person name="Anantharaman K."/>
            <person name="Thomas B.C."/>
            <person name="Malmstrom R."/>
            <person name="Stieglmeier M."/>
            <person name="Klingl A."/>
            <person name="Woyke T."/>
            <person name="Ryan C.M."/>
            <person name="Banfield J.F."/>
        </authorList>
    </citation>
    <scope>NUCLEOTIDE SEQUENCE [LARGE SCALE GENOMIC DNA]</scope>
</reference>
<dbReference type="EMBL" id="PFBE01000002">
    <property type="protein sequence ID" value="PIT91978.1"/>
    <property type="molecule type" value="Genomic_DNA"/>
</dbReference>
<proteinExistence type="predicted"/>
<evidence type="ECO:0000313" key="2">
    <source>
        <dbReference type="Proteomes" id="UP000229530"/>
    </source>
</evidence>
<organism evidence="1 2">
    <name type="scientific">Candidatus Jorgensenbacteria bacterium CG10_big_fil_rev_8_21_14_0_10_54_38</name>
    <dbReference type="NCBI Taxonomy" id="1974593"/>
    <lineage>
        <taxon>Bacteria</taxon>
        <taxon>Candidatus Joergenseniibacteriota</taxon>
    </lineage>
</organism>
<gene>
    <name evidence="1" type="ORF">COU12_00185</name>
</gene>
<dbReference type="Proteomes" id="UP000229530">
    <property type="component" value="Unassembled WGS sequence"/>
</dbReference>